<comment type="caution">
    <text evidence="2">The sequence shown here is derived from an EMBL/GenBank/DDBJ whole genome shotgun (WGS) entry which is preliminary data.</text>
</comment>
<protein>
    <submittedName>
        <fullName evidence="2">Uncharacterized protein</fullName>
    </submittedName>
</protein>
<dbReference type="Proteomes" id="UP000663854">
    <property type="component" value="Unassembled WGS sequence"/>
</dbReference>
<sequence>MLHRFCDKILPIIGYKIQWLSVDSTFMDRIFLSTIYPNLTGLGLYNVALETARDLFTNTSYFIHIFENQLSSLLIYINEREEPRSSIKDINIFLFTQIFAMFNNLQCLNMDPFSTCDYNQLAFGVSPPNIFSSILLYLRVVVDSYEDCLYLLDGRFNQLNEFNVTICSSDVPSLPLINNQVSKRY</sequence>
<organism evidence="2 3">
    <name type="scientific">Rotaria sordida</name>
    <dbReference type="NCBI Taxonomy" id="392033"/>
    <lineage>
        <taxon>Eukaryota</taxon>
        <taxon>Metazoa</taxon>
        <taxon>Spiralia</taxon>
        <taxon>Gnathifera</taxon>
        <taxon>Rotifera</taxon>
        <taxon>Eurotatoria</taxon>
        <taxon>Bdelloidea</taxon>
        <taxon>Philodinida</taxon>
        <taxon>Philodinidae</taxon>
        <taxon>Rotaria</taxon>
    </lineage>
</organism>
<dbReference type="Proteomes" id="UP000663870">
    <property type="component" value="Unassembled WGS sequence"/>
</dbReference>
<name>A0A816CP76_9BILA</name>
<dbReference type="EMBL" id="CAJNOL010007039">
    <property type="protein sequence ID" value="CAF1624409.1"/>
    <property type="molecule type" value="Genomic_DNA"/>
</dbReference>
<evidence type="ECO:0000313" key="3">
    <source>
        <dbReference type="Proteomes" id="UP000663870"/>
    </source>
</evidence>
<reference evidence="2" key="1">
    <citation type="submission" date="2021-02" db="EMBL/GenBank/DDBJ databases">
        <authorList>
            <person name="Nowell W R."/>
        </authorList>
    </citation>
    <scope>NUCLEOTIDE SEQUENCE</scope>
</reference>
<evidence type="ECO:0000313" key="2">
    <source>
        <dbReference type="EMBL" id="CAF1624409.1"/>
    </source>
</evidence>
<accession>A0A816CP76</accession>
<gene>
    <name evidence="2" type="ORF">JXQ802_LOCUS51002</name>
    <name evidence="1" type="ORF">PYM288_LOCUS34797</name>
</gene>
<evidence type="ECO:0000313" key="1">
    <source>
        <dbReference type="EMBL" id="CAF1400505.1"/>
    </source>
</evidence>
<dbReference type="AlphaFoldDB" id="A0A816CP76"/>
<proteinExistence type="predicted"/>
<keyword evidence="3" id="KW-1185">Reference proteome</keyword>
<dbReference type="EMBL" id="CAJNOH010005534">
    <property type="protein sequence ID" value="CAF1400505.1"/>
    <property type="molecule type" value="Genomic_DNA"/>
</dbReference>